<dbReference type="EMBL" id="PVZC01000012">
    <property type="protein sequence ID" value="PRX91982.1"/>
    <property type="molecule type" value="Genomic_DNA"/>
</dbReference>
<organism evidence="1 2">
    <name type="scientific">Allonocardiopsis opalescens</name>
    <dbReference type="NCBI Taxonomy" id="1144618"/>
    <lineage>
        <taxon>Bacteria</taxon>
        <taxon>Bacillati</taxon>
        <taxon>Actinomycetota</taxon>
        <taxon>Actinomycetes</taxon>
        <taxon>Streptosporangiales</taxon>
        <taxon>Allonocardiopsis</taxon>
    </lineage>
</organism>
<keyword evidence="2" id="KW-1185">Reference proteome</keyword>
<sequence>MLPFYTHTIQFVRAPIVADAHGNRSADTRDWANAEPVGGPVRGCVQFNARLTGLGTREDTTNGREMVEDSVWAWVDPGPTILSTDGFQVDDTLYKIAGEPREMADPFGGAAHMMLVGTRVRG</sequence>
<comment type="caution">
    <text evidence="1">The sequence shown here is derived from an EMBL/GenBank/DDBJ whole genome shotgun (WGS) entry which is preliminary data.</text>
</comment>
<protein>
    <recommendedName>
        <fullName evidence="3">Head-to-tail stopper</fullName>
    </recommendedName>
</protein>
<evidence type="ECO:0000313" key="1">
    <source>
        <dbReference type="EMBL" id="PRX91982.1"/>
    </source>
</evidence>
<dbReference type="Proteomes" id="UP000237846">
    <property type="component" value="Unassembled WGS sequence"/>
</dbReference>
<accession>A0A2T0PSW1</accession>
<evidence type="ECO:0000313" key="2">
    <source>
        <dbReference type="Proteomes" id="UP000237846"/>
    </source>
</evidence>
<name>A0A2T0PSW1_9ACTN</name>
<evidence type="ECO:0008006" key="3">
    <source>
        <dbReference type="Google" id="ProtNLM"/>
    </source>
</evidence>
<dbReference type="OrthoDB" id="138128at85012"/>
<proteinExistence type="predicted"/>
<reference evidence="1 2" key="1">
    <citation type="submission" date="2018-03" db="EMBL/GenBank/DDBJ databases">
        <title>Genomic Encyclopedia of Archaeal and Bacterial Type Strains, Phase II (KMG-II): from individual species to whole genera.</title>
        <authorList>
            <person name="Goeker M."/>
        </authorList>
    </citation>
    <scope>NUCLEOTIDE SEQUENCE [LARGE SCALE GENOMIC DNA]</scope>
    <source>
        <strain evidence="1 2">DSM 45601</strain>
    </source>
</reference>
<gene>
    <name evidence="1" type="ORF">CLV72_11255</name>
</gene>
<dbReference type="RefSeq" id="WP_106253339.1">
    <property type="nucleotide sequence ID" value="NZ_PVZC01000012.1"/>
</dbReference>
<dbReference type="AlphaFoldDB" id="A0A2T0PSW1"/>